<dbReference type="Pfam" id="PF03720">
    <property type="entry name" value="UDPG_MGDP_dh_C"/>
    <property type="match status" value="1"/>
</dbReference>
<feature type="domain" description="UDP-glucose/GDP-mannose dehydrogenase C-terminal" evidence="11">
    <location>
        <begin position="312"/>
        <end position="413"/>
    </location>
</feature>
<name>A0A1H9X6I4_9BACI</name>
<dbReference type="SUPFAM" id="SSF52413">
    <property type="entry name" value="UDP-glucose/GDP-mannose dehydrogenase C-terminal domain"/>
    <property type="match status" value="1"/>
</dbReference>
<dbReference type="PIRSF" id="PIRSF500134">
    <property type="entry name" value="UDPglc_DH_bac"/>
    <property type="match status" value="1"/>
</dbReference>
<feature type="binding site" evidence="10">
    <location>
        <position position="326"/>
    </location>
    <ligand>
        <name>NAD(+)</name>
        <dbReference type="ChEBI" id="CHEBI:57540"/>
    </ligand>
</feature>
<protein>
    <recommendedName>
        <fullName evidence="3 7">UDP-glucose 6-dehydrogenase</fullName>
        <ecNumber evidence="3 7">1.1.1.22</ecNumber>
    </recommendedName>
</protein>
<dbReference type="GO" id="GO:0051287">
    <property type="term" value="F:NAD binding"/>
    <property type="evidence" value="ECO:0007669"/>
    <property type="project" value="InterPro"/>
</dbReference>
<dbReference type="GO" id="GO:0000271">
    <property type="term" value="P:polysaccharide biosynthetic process"/>
    <property type="evidence" value="ECO:0007669"/>
    <property type="project" value="InterPro"/>
</dbReference>
<dbReference type="GO" id="GO:0003979">
    <property type="term" value="F:UDP-glucose 6-dehydrogenase activity"/>
    <property type="evidence" value="ECO:0007669"/>
    <property type="project" value="UniProtKB-EC"/>
</dbReference>
<dbReference type="PANTHER" id="PTHR43750:SF3">
    <property type="entry name" value="UDP-GLUCOSE 6-DEHYDROGENASE TUAD"/>
    <property type="match status" value="1"/>
</dbReference>
<accession>A0A1H9X6I4</accession>
<evidence type="ECO:0000256" key="5">
    <source>
        <dbReference type="ARBA" id="ARBA00023027"/>
    </source>
</evidence>
<feature type="binding site" evidence="9">
    <location>
        <begin position="151"/>
        <end position="154"/>
    </location>
    <ligand>
        <name>substrate</name>
    </ligand>
</feature>
<dbReference type="InterPro" id="IPR028357">
    <property type="entry name" value="UDPglc_DH_bac"/>
</dbReference>
<feature type="binding site" evidence="9">
    <location>
        <begin position="248"/>
        <end position="252"/>
    </location>
    <ligand>
        <name>substrate</name>
    </ligand>
</feature>
<dbReference type="InterPro" id="IPR001732">
    <property type="entry name" value="UDP-Glc/GDP-Man_DH_N"/>
</dbReference>
<feature type="active site" description="Nucleophile" evidence="8">
    <location>
        <position position="259"/>
    </location>
</feature>
<comment type="similarity">
    <text evidence="2 7">Belongs to the UDP-glucose/GDP-mannose dehydrogenase family.</text>
</comment>
<dbReference type="Gene3D" id="3.40.50.720">
    <property type="entry name" value="NAD(P)-binding Rossmann-like Domain"/>
    <property type="match status" value="2"/>
</dbReference>
<comment type="pathway">
    <text evidence="1">Nucleotide-sugar biosynthesis; UDP-alpha-D-glucuronate biosynthesis; UDP-alpha-D-glucuronate from UDP-alpha-D-glucose: step 1/1.</text>
</comment>
<dbReference type="RefSeq" id="WP_093056045.1">
    <property type="nucleotide sequence ID" value="NZ_FOGT01000027.1"/>
</dbReference>
<evidence type="ECO:0000256" key="2">
    <source>
        <dbReference type="ARBA" id="ARBA00006601"/>
    </source>
</evidence>
<dbReference type="InterPro" id="IPR036291">
    <property type="entry name" value="NAD(P)-bd_dom_sf"/>
</dbReference>
<dbReference type="InterPro" id="IPR036220">
    <property type="entry name" value="UDP-Glc/GDP-Man_DH_C_sf"/>
</dbReference>
<feature type="binding site" evidence="10">
    <location>
        <position position="262"/>
    </location>
    <ligand>
        <name>NAD(+)</name>
        <dbReference type="ChEBI" id="CHEBI:57540"/>
    </ligand>
</feature>
<feature type="binding site" evidence="10">
    <location>
        <position position="30"/>
    </location>
    <ligand>
        <name>NAD(+)</name>
        <dbReference type="ChEBI" id="CHEBI:57540"/>
    </ligand>
</feature>
<sequence length="429" mass="47831">MKVLFIGMGYVGTTTGLVLAEHGHTVTGVDIDQKKIDSLNQGNVYFYEPGLQKILSSHLNKNVFFTTDLKKAVEQNDLIFITVGTPSLANGSADLSYVKDAAKMIGKYINSEKTVVLKSTVPIGTTEKVQNWIEEAAQNSSPVKTVMNPEFLREGSALEDALHPDRIVIGTHDRKAANQLRMLYQNWSCPVIETTPKAAEMIKYASNSFLAAKISFINEMAKLCDKLQVNIQDVAHGMGLDPRIGPHFLKAGLGYGGSCFPKDVKELIYTADSWESPLEILNKVDEINRNQGGYFIEKIKKKLGFLKGKKAALFGLAFKPHTDDTRESVSYLIMERLLEEHAEINVHDPVVKLSSDWTDQGVKQFKDPYKAAESADVILICTDWPEYEELDWAKICQLVGSPNIFDGRNVMNASKIKKLGFYYEGIGYF</sequence>
<evidence type="ECO:0000313" key="13">
    <source>
        <dbReference type="Proteomes" id="UP000198571"/>
    </source>
</evidence>
<feature type="binding site" evidence="10">
    <location>
        <position position="85"/>
    </location>
    <ligand>
        <name>NAD(+)</name>
        <dbReference type="ChEBI" id="CHEBI:57540"/>
    </ligand>
</feature>
<feature type="binding site" evidence="9">
    <location>
        <position position="319"/>
    </location>
    <ligand>
        <name>substrate</name>
    </ligand>
</feature>
<proteinExistence type="inferred from homology"/>
<evidence type="ECO:0000259" key="11">
    <source>
        <dbReference type="SMART" id="SM00984"/>
    </source>
</evidence>
<dbReference type="EMBL" id="FOGT01000027">
    <property type="protein sequence ID" value="SES41828.1"/>
    <property type="molecule type" value="Genomic_DNA"/>
</dbReference>
<dbReference type="PANTHER" id="PTHR43750">
    <property type="entry name" value="UDP-GLUCOSE 6-DEHYDROGENASE TUAD"/>
    <property type="match status" value="1"/>
</dbReference>
<dbReference type="OrthoDB" id="9803238at2"/>
<comment type="catalytic activity">
    <reaction evidence="6 7">
        <text>UDP-alpha-D-glucose + 2 NAD(+) + H2O = UDP-alpha-D-glucuronate + 2 NADH + 3 H(+)</text>
        <dbReference type="Rhea" id="RHEA:23596"/>
        <dbReference type="ChEBI" id="CHEBI:15377"/>
        <dbReference type="ChEBI" id="CHEBI:15378"/>
        <dbReference type="ChEBI" id="CHEBI:57540"/>
        <dbReference type="ChEBI" id="CHEBI:57945"/>
        <dbReference type="ChEBI" id="CHEBI:58052"/>
        <dbReference type="ChEBI" id="CHEBI:58885"/>
        <dbReference type="EC" id="1.1.1.22"/>
    </reaction>
</comment>
<reference evidence="13" key="1">
    <citation type="submission" date="2016-10" db="EMBL/GenBank/DDBJ databases">
        <authorList>
            <person name="Varghese N."/>
            <person name="Submissions S."/>
        </authorList>
    </citation>
    <scope>NUCLEOTIDE SEQUENCE [LARGE SCALE GENOMIC DNA]</scope>
    <source>
        <strain evidence="13">S9</strain>
    </source>
</reference>
<feature type="binding site" evidence="9">
    <location>
        <position position="203"/>
    </location>
    <ligand>
        <name>substrate</name>
    </ligand>
</feature>
<feature type="binding site" evidence="9">
    <location>
        <position position="256"/>
    </location>
    <ligand>
        <name>substrate</name>
    </ligand>
</feature>
<keyword evidence="5 7" id="KW-0520">NAD</keyword>
<evidence type="ECO:0000256" key="8">
    <source>
        <dbReference type="PIRSR" id="PIRSR500134-1"/>
    </source>
</evidence>
<dbReference type="GO" id="GO:0006065">
    <property type="term" value="P:UDP-glucuronate biosynthetic process"/>
    <property type="evidence" value="ECO:0007669"/>
    <property type="project" value="UniProtKB-UniPathway"/>
</dbReference>
<feature type="binding site" evidence="10">
    <location>
        <position position="120"/>
    </location>
    <ligand>
        <name>NAD(+)</name>
        <dbReference type="ChEBI" id="CHEBI:57540"/>
    </ligand>
</feature>
<dbReference type="SUPFAM" id="SSF48179">
    <property type="entry name" value="6-phosphogluconate dehydrogenase C-terminal domain-like"/>
    <property type="match status" value="1"/>
</dbReference>
<dbReference type="STRING" id="1601833.SAMN05518684_12721"/>
<dbReference type="Gene3D" id="1.20.5.100">
    <property type="entry name" value="Cytochrome c1, transmembrane anchor, C-terminal"/>
    <property type="match status" value="1"/>
</dbReference>
<evidence type="ECO:0000256" key="1">
    <source>
        <dbReference type="ARBA" id="ARBA00004701"/>
    </source>
</evidence>
<dbReference type="Pfam" id="PF03721">
    <property type="entry name" value="UDPG_MGDP_dh_N"/>
    <property type="match status" value="1"/>
</dbReference>
<dbReference type="InterPro" id="IPR014027">
    <property type="entry name" value="UDP-Glc/GDP-Man_DH_C"/>
</dbReference>
<dbReference type="AlphaFoldDB" id="A0A1H9X6I4"/>
<evidence type="ECO:0000256" key="10">
    <source>
        <dbReference type="PIRSR" id="PIRSR500134-3"/>
    </source>
</evidence>
<evidence type="ECO:0000256" key="9">
    <source>
        <dbReference type="PIRSR" id="PIRSR500134-2"/>
    </source>
</evidence>
<evidence type="ECO:0000256" key="6">
    <source>
        <dbReference type="ARBA" id="ARBA00047473"/>
    </source>
</evidence>
<organism evidence="12 13">
    <name type="scientific">Salipaludibacillus aurantiacus</name>
    <dbReference type="NCBI Taxonomy" id="1601833"/>
    <lineage>
        <taxon>Bacteria</taxon>
        <taxon>Bacillati</taxon>
        <taxon>Bacillota</taxon>
        <taxon>Bacilli</taxon>
        <taxon>Bacillales</taxon>
        <taxon>Bacillaceae</taxon>
    </lineage>
</organism>
<dbReference type="Pfam" id="PF00984">
    <property type="entry name" value="UDPG_MGDP_dh"/>
    <property type="match status" value="1"/>
</dbReference>
<feature type="binding site" evidence="10">
    <location>
        <position position="35"/>
    </location>
    <ligand>
        <name>NAD(+)</name>
        <dbReference type="ChEBI" id="CHEBI:57540"/>
    </ligand>
</feature>
<dbReference type="InterPro" id="IPR017476">
    <property type="entry name" value="UDP-Glc/GDP-Man"/>
</dbReference>
<dbReference type="SMART" id="SM00984">
    <property type="entry name" value="UDPG_MGDP_dh_C"/>
    <property type="match status" value="1"/>
</dbReference>
<evidence type="ECO:0000256" key="3">
    <source>
        <dbReference type="ARBA" id="ARBA00012954"/>
    </source>
</evidence>
<dbReference type="Proteomes" id="UP000198571">
    <property type="component" value="Unassembled WGS sequence"/>
</dbReference>
<dbReference type="InterPro" id="IPR014026">
    <property type="entry name" value="UDP-Glc/GDP-Man_DH_dimer"/>
</dbReference>
<dbReference type="EC" id="1.1.1.22" evidence="3 7"/>
<keyword evidence="4 7" id="KW-0560">Oxidoreductase</keyword>
<dbReference type="PIRSF" id="PIRSF000124">
    <property type="entry name" value="UDPglc_GDPman_dh"/>
    <property type="match status" value="1"/>
</dbReference>
<feature type="binding site" evidence="10">
    <location>
        <position position="154"/>
    </location>
    <ligand>
        <name>NAD(+)</name>
        <dbReference type="ChEBI" id="CHEBI:57540"/>
    </ligand>
</feature>
<evidence type="ECO:0000313" key="12">
    <source>
        <dbReference type="EMBL" id="SES41828.1"/>
    </source>
</evidence>
<evidence type="ECO:0000256" key="4">
    <source>
        <dbReference type="ARBA" id="ARBA00023002"/>
    </source>
</evidence>
<keyword evidence="13" id="KW-1185">Reference proteome</keyword>
<dbReference type="InterPro" id="IPR008927">
    <property type="entry name" value="6-PGluconate_DH-like_C_sf"/>
</dbReference>
<evidence type="ECO:0000256" key="7">
    <source>
        <dbReference type="PIRNR" id="PIRNR000124"/>
    </source>
</evidence>
<dbReference type="SUPFAM" id="SSF51735">
    <property type="entry name" value="NAD(P)-binding Rossmann-fold domains"/>
    <property type="match status" value="1"/>
</dbReference>
<dbReference type="UniPathway" id="UPA00038">
    <property type="reaction ID" value="UER00491"/>
</dbReference>
<dbReference type="NCBIfam" id="TIGR03026">
    <property type="entry name" value="NDP-sugDHase"/>
    <property type="match status" value="1"/>
</dbReference>
<gene>
    <name evidence="12" type="ORF">SAMN05518684_12721</name>
</gene>